<evidence type="ECO:0000256" key="6">
    <source>
        <dbReference type="ARBA" id="ARBA00037968"/>
    </source>
</evidence>
<dbReference type="RefSeq" id="XP_040719334.1">
    <property type="nucleotide sequence ID" value="XM_040861841.1"/>
</dbReference>
<keyword evidence="10" id="KW-1185">Reference proteome</keyword>
<feature type="transmembrane region" description="Helical" evidence="7">
    <location>
        <begin position="59"/>
        <end position="83"/>
    </location>
</feature>
<feature type="transmembrane region" description="Helical" evidence="7">
    <location>
        <begin position="447"/>
        <end position="468"/>
    </location>
</feature>
<proteinExistence type="inferred from homology"/>
<dbReference type="OrthoDB" id="4738001at2759"/>
<dbReference type="PROSITE" id="PS50850">
    <property type="entry name" value="MFS"/>
    <property type="match status" value="1"/>
</dbReference>
<comment type="caution">
    <text evidence="9">The sequence shown here is derived from an EMBL/GenBank/DDBJ whole genome shotgun (WGS) entry which is preliminary data.</text>
</comment>
<feature type="domain" description="Major facilitator superfamily (MFS) profile" evidence="8">
    <location>
        <begin position="59"/>
        <end position="473"/>
    </location>
</feature>
<evidence type="ECO:0000256" key="3">
    <source>
        <dbReference type="ARBA" id="ARBA00022692"/>
    </source>
</evidence>
<keyword evidence="5 7" id="KW-0472">Membrane</keyword>
<evidence type="ECO:0000259" key="8">
    <source>
        <dbReference type="PROSITE" id="PS50850"/>
    </source>
</evidence>
<keyword evidence="3 7" id="KW-0812">Transmembrane</keyword>
<dbReference type="InterPro" id="IPR011701">
    <property type="entry name" value="MFS"/>
</dbReference>
<accession>A0A1Y2ECB9</accession>
<feature type="transmembrane region" description="Helical" evidence="7">
    <location>
        <begin position="325"/>
        <end position="344"/>
    </location>
</feature>
<dbReference type="InParanoid" id="A0A1Y2ECB9"/>
<dbReference type="PANTHER" id="PTHR43791:SF63">
    <property type="entry name" value="HIGH AFFINITY CYSTEINE TRANSPORTER"/>
    <property type="match status" value="1"/>
</dbReference>
<evidence type="ECO:0000256" key="2">
    <source>
        <dbReference type="ARBA" id="ARBA00022448"/>
    </source>
</evidence>
<keyword evidence="4 7" id="KW-1133">Transmembrane helix</keyword>
<evidence type="ECO:0000313" key="9">
    <source>
        <dbReference type="EMBL" id="ORY69047.1"/>
    </source>
</evidence>
<dbReference type="Proteomes" id="UP000193689">
    <property type="component" value="Unassembled WGS sequence"/>
</dbReference>
<evidence type="ECO:0000256" key="7">
    <source>
        <dbReference type="SAM" id="Phobius"/>
    </source>
</evidence>
<evidence type="ECO:0000256" key="5">
    <source>
        <dbReference type="ARBA" id="ARBA00023136"/>
    </source>
</evidence>
<evidence type="ECO:0000256" key="4">
    <source>
        <dbReference type="ARBA" id="ARBA00022989"/>
    </source>
</evidence>
<feature type="transmembrane region" description="Helical" evidence="7">
    <location>
        <begin position="95"/>
        <end position="112"/>
    </location>
</feature>
<sequence>MADEIKLDVEIRLSHDESGKDHANYELVDKELAKYAGDVPVHIDTATNTRLKKLIDRRILVVMIITYFLQSLDKGALGFASIMGIREDTNLQGPQYSWLTTIIYLVILTVEYPENLIIQRAPIAKWLGINVILWGVTVTLTAACHNFAGLITVRAFLGAFEAVCQPTFTVLSAMWYRREEQSKTVVLWYMMNGLQQIFGGLIAFIFTHVPSSSPVKDWQALFMTHGIIAVIWGIFIIWWMPDSPMKAKCFSEEDKKLMVERVRDNRTGVQNKRFRIEQVKDAFTDPQVYAFILIQILTTLPSGGMGAYAAIVVSSFGYSTWKTQLLQMVTGVVQVVSMLTGVWIERKYNSTIWPSVASVMPTIAGAAAMCATPFTPNKRVGLLIAWYCMYSFWAGVGLALSLITRNTGGQTKKSVVVSLTFIAWSTGNSIGPQVFRDQNAPRYFPAFAVILTSFVALEAVLVALRYYYVWQNKIKDGKIARGEAIADVDGIHGFEDITDRENVNFRYAY</sequence>
<reference evidence="9 10" key="1">
    <citation type="submission" date="2016-07" db="EMBL/GenBank/DDBJ databases">
        <title>Pervasive Adenine N6-methylation of Active Genes in Fungi.</title>
        <authorList>
            <consortium name="DOE Joint Genome Institute"/>
            <person name="Mondo S.J."/>
            <person name="Dannebaum R.O."/>
            <person name="Kuo R.C."/>
            <person name="Labutti K."/>
            <person name="Haridas S."/>
            <person name="Kuo A."/>
            <person name="Salamov A."/>
            <person name="Ahrendt S.R."/>
            <person name="Lipzen A."/>
            <person name="Sullivan W."/>
            <person name="Andreopoulos W.B."/>
            <person name="Clum A."/>
            <person name="Lindquist E."/>
            <person name="Daum C."/>
            <person name="Ramamoorthy G.K."/>
            <person name="Gryganskyi A."/>
            <person name="Culley D."/>
            <person name="Magnuson J.K."/>
            <person name="James T.Y."/>
            <person name="O'Malley M.A."/>
            <person name="Stajich J.E."/>
            <person name="Spatafora J.W."/>
            <person name="Visel A."/>
            <person name="Grigoriev I.V."/>
        </authorList>
    </citation>
    <scope>NUCLEOTIDE SEQUENCE [LARGE SCALE GENOMIC DNA]</scope>
    <source>
        <strain evidence="9 10">CBS 129021</strain>
    </source>
</reference>
<feature type="transmembrane region" description="Helical" evidence="7">
    <location>
        <begin position="415"/>
        <end position="435"/>
    </location>
</feature>
<dbReference type="Gene3D" id="1.20.1250.20">
    <property type="entry name" value="MFS general substrate transporter like domains"/>
    <property type="match status" value="1"/>
</dbReference>
<dbReference type="AlphaFoldDB" id="A0A1Y2ECB9"/>
<evidence type="ECO:0000313" key="10">
    <source>
        <dbReference type="Proteomes" id="UP000193689"/>
    </source>
</evidence>
<dbReference type="EMBL" id="MCFJ01000003">
    <property type="protein sequence ID" value="ORY69047.1"/>
    <property type="molecule type" value="Genomic_DNA"/>
</dbReference>
<dbReference type="FunFam" id="1.20.1250.20:FF:000064">
    <property type="entry name" value="MFS allantoate transporter"/>
    <property type="match status" value="1"/>
</dbReference>
<dbReference type="GO" id="GO:0033229">
    <property type="term" value="F:cysteine transmembrane transporter activity"/>
    <property type="evidence" value="ECO:0007669"/>
    <property type="project" value="TreeGrafter"/>
</dbReference>
<name>A0A1Y2ECB9_9PEZI</name>
<gene>
    <name evidence="9" type="ORF">BCR38DRAFT_455828</name>
</gene>
<dbReference type="InterPro" id="IPR020846">
    <property type="entry name" value="MFS_dom"/>
</dbReference>
<evidence type="ECO:0000256" key="1">
    <source>
        <dbReference type="ARBA" id="ARBA00004141"/>
    </source>
</evidence>
<dbReference type="Pfam" id="PF07690">
    <property type="entry name" value="MFS_1"/>
    <property type="match status" value="1"/>
</dbReference>
<dbReference type="InterPro" id="IPR036259">
    <property type="entry name" value="MFS_trans_sf"/>
</dbReference>
<feature type="transmembrane region" description="Helical" evidence="7">
    <location>
        <begin position="288"/>
        <end position="313"/>
    </location>
</feature>
<comment type="subcellular location">
    <subcellularLocation>
        <location evidence="1">Membrane</location>
        <topology evidence="1">Multi-pass membrane protein</topology>
    </subcellularLocation>
</comment>
<feature type="transmembrane region" description="Helical" evidence="7">
    <location>
        <begin position="356"/>
        <end position="374"/>
    </location>
</feature>
<feature type="transmembrane region" description="Helical" evidence="7">
    <location>
        <begin position="155"/>
        <end position="174"/>
    </location>
</feature>
<organism evidence="9 10">
    <name type="scientific">Pseudomassariella vexata</name>
    <dbReference type="NCBI Taxonomy" id="1141098"/>
    <lineage>
        <taxon>Eukaryota</taxon>
        <taxon>Fungi</taxon>
        <taxon>Dikarya</taxon>
        <taxon>Ascomycota</taxon>
        <taxon>Pezizomycotina</taxon>
        <taxon>Sordariomycetes</taxon>
        <taxon>Xylariomycetidae</taxon>
        <taxon>Amphisphaeriales</taxon>
        <taxon>Pseudomassariaceae</taxon>
        <taxon>Pseudomassariella</taxon>
    </lineage>
</organism>
<feature type="transmembrane region" description="Helical" evidence="7">
    <location>
        <begin position="218"/>
        <end position="240"/>
    </location>
</feature>
<protein>
    <submittedName>
        <fullName evidence="9">MFS transporter</fullName>
    </submittedName>
</protein>
<dbReference type="PANTHER" id="PTHR43791">
    <property type="entry name" value="PERMEASE-RELATED"/>
    <property type="match status" value="1"/>
</dbReference>
<dbReference type="SUPFAM" id="SSF103473">
    <property type="entry name" value="MFS general substrate transporter"/>
    <property type="match status" value="1"/>
</dbReference>
<feature type="transmembrane region" description="Helical" evidence="7">
    <location>
        <begin position="124"/>
        <end position="143"/>
    </location>
</feature>
<dbReference type="GO" id="GO:0016020">
    <property type="term" value="C:membrane"/>
    <property type="evidence" value="ECO:0007669"/>
    <property type="project" value="UniProtKB-SubCell"/>
</dbReference>
<feature type="transmembrane region" description="Helical" evidence="7">
    <location>
        <begin position="380"/>
        <end position="403"/>
    </location>
</feature>
<comment type="similarity">
    <text evidence="6">Belongs to the major facilitator superfamily. Allantoate permease family.</text>
</comment>
<keyword evidence="2" id="KW-0813">Transport</keyword>
<feature type="transmembrane region" description="Helical" evidence="7">
    <location>
        <begin position="186"/>
        <end position="206"/>
    </location>
</feature>
<dbReference type="GeneID" id="63778053"/>